<dbReference type="PROSITE" id="PS51195">
    <property type="entry name" value="Q_MOTIF"/>
    <property type="match status" value="1"/>
</dbReference>
<accession>A0A6G3MEV5</accession>
<evidence type="ECO:0000259" key="12">
    <source>
        <dbReference type="PROSITE" id="PS51195"/>
    </source>
</evidence>
<dbReference type="SMART" id="SM00487">
    <property type="entry name" value="DEXDc"/>
    <property type="match status" value="1"/>
</dbReference>
<dbReference type="FunFam" id="3.40.50.300:FF:000079">
    <property type="entry name" value="probable ATP-dependent RNA helicase DDX17"/>
    <property type="match status" value="1"/>
</dbReference>
<evidence type="ECO:0000256" key="4">
    <source>
        <dbReference type="ARBA" id="ARBA00022806"/>
    </source>
</evidence>
<dbReference type="InterPro" id="IPR014014">
    <property type="entry name" value="RNA_helicase_DEAD_Q_motif"/>
</dbReference>
<dbReference type="Gene3D" id="3.40.50.300">
    <property type="entry name" value="P-loop containing nucleotide triphosphate hydrolases"/>
    <property type="match status" value="2"/>
</dbReference>
<dbReference type="InterPro" id="IPR001650">
    <property type="entry name" value="Helicase_C-like"/>
</dbReference>
<keyword evidence="5 8" id="KW-0067">ATP-binding</keyword>
<evidence type="ECO:0000256" key="3">
    <source>
        <dbReference type="ARBA" id="ARBA00022801"/>
    </source>
</evidence>
<evidence type="ECO:0000256" key="9">
    <source>
        <dbReference type="SAM" id="MobiDB-lite"/>
    </source>
</evidence>
<dbReference type="GO" id="GO:0005524">
    <property type="term" value="F:ATP binding"/>
    <property type="evidence" value="ECO:0007669"/>
    <property type="project" value="UniProtKB-KW"/>
</dbReference>
<dbReference type="PROSITE" id="PS00039">
    <property type="entry name" value="DEAD_ATP_HELICASE"/>
    <property type="match status" value="1"/>
</dbReference>
<reference evidence="13" key="1">
    <citation type="submission" date="2018-11" db="EMBL/GenBank/DDBJ databases">
        <title>Henneguya salminicola genome and transcriptome.</title>
        <authorList>
            <person name="Yahalomi D."/>
            <person name="Atkinson S.D."/>
            <person name="Neuhof M."/>
            <person name="Chang E.S."/>
            <person name="Philippe H."/>
            <person name="Cartwright P."/>
            <person name="Bartholomew J.L."/>
            <person name="Huchon D."/>
        </authorList>
    </citation>
    <scope>NUCLEOTIDE SEQUENCE</scope>
    <source>
        <strain evidence="13">Hz1</strain>
        <tissue evidence="13">Whole</tissue>
    </source>
</reference>
<comment type="similarity">
    <text evidence="8">Belongs to the DEAD box helicase family.</text>
</comment>
<dbReference type="InterPro" id="IPR027417">
    <property type="entry name" value="P-loop_NTPase"/>
</dbReference>
<keyword evidence="3 8" id="KW-0378">Hydrolase</keyword>
<dbReference type="InterPro" id="IPR000629">
    <property type="entry name" value="RNA-helicase_DEAD-box_CS"/>
</dbReference>
<keyword evidence="2 8" id="KW-0547">Nucleotide-binding</keyword>
<feature type="compositionally biased region" description="Polar residues" evidence="9">
    <location>
        <begin position="7"/>
        <end position="18"/>
    </location>
</feature>
<feature type="domain" description="DEAD-box RNA helicase Q" evidence="12">
    <location>
        <begin position="83"/>
        <end position="111"/>
    </location>
</feature>
<dbReference type="Pfam" id="PF00270">
    <property type="entry name" value="DEAD"/>
    <property type="match status" value="1"/>
</dbReference>
<evidence type="ECO:0000259" key="10">
    <source>
        <dbReference type="PROSITE" id="PS51192"/>
    </source>
</evidence>
<dbReference type="PROSITE" id="PS51194">
    <property type="entry name" value="HELICASE_CTER"/>
    <property type="match status" value="1"/>
</dbReference>
<dbReference type="GO" id="GO:0016787">
    <property type="term" value="F:hydrolase activity"/>
    <property type="evidence" value="ECO:0007669"/>
    <property type="project" value="UniProtKB-KW"/>
</dbReference>
<comment type="catalytic activity">
    <reaction evidence="6">
        <text>ATP + H2O = ADP + phosphate + H(+)</text>
        <dbReference type="Rhea" id="RHEA:13065"/>
        <dbReference type="ChEBI" id="CHEBI:15377"/>
        <dbReference type="ChEBI" id="CHEBI:15378"/>
        <dbReference type="ChEBI" id="CHEBI:30616"/>
        <dbReference type="ChEBI" id="CHEBI:43474"/>
        <dbReference type="ChEBI" id="CHEBI:456216"/>
        <dbReference type="EC" id="3.6.4.13"/>
    </reaction>
</comment>
<organism evidence="13">
    <name type="scientific">Henneguya salminicola</name>
    <name type="common">Myxosporean</name>
    <dbReference type="NCBI Taxonomy" id="69463"/>
    <lineage>
        <taxon>Eukaryota</taxon>
        <taxon>Metazoa</taxon>
        <taxon>Cnidaria</taxon>
        <taxon>Myxozoa</taxon>
        <taxon>Myxosporea</taxon>
        <taxon>Bivalvulida</taxon>
        <taxon>Platysporina</taxon>
        <taxon>Myxobolidae</taxon>
        <taxon>Henneguya</taxon>
    </lineage>
</organism>
<evidence type="ECO:0000256" key="5">
    <source>
        <dbReference type="ARBA" id="ARBA00022840"/>
    </source>
</evidence>
<evidence type="ECO:0000259" key="11">
    <source>
        <dbReference type="PROSITE" id="PS51194"/>
    </source>
</evidence>
<dbReference type="PROSITE" id="PS51192">
    <property type="entry name" value="HELICASE_ATP_BIND_1"/>
    <property type="match status" value="1"/>
</dbReference>
<keyword evidence="4 8" id="KW-0347">Helicase</keyword>
<feature type="short sequence motif" description="Q motif" evidence="7">
    <location>
        <begin position="83"/>
        <end position="111"/>
    </location>
</feature>
<name>A0A6G3MEV5_HENSL</name>
<proteinExistence type="inferred from homology"/>
<dbReference type="InterPro" id="IPR011545">
    <property type="entry name" value="DEAD/DEAH_box_helicase_dom"/>
</dbReference>
<evidence type="ECO:0000256" key="8">
    <source>
        <dbReference type="RuleBase" id="RU000492"/>
    </source>
</evidence>
<feature type="domain" description="Helicase C-terminal" evidence="11">
    <location>
        <begin position="317"/>
        <end position="400"/>
    </location>
</feature>
<dbReference type="SUPFAM" id="SSF52540">
    <property type="entry name" value="P-loop containing nucleoside triphosphate hydrolases"/>
    <property type="match status" value="2"/>
</dbReference>
<dbReference type="EMBL" id="GHBP01000898">
    <property type="protein sequence ID" value="NDJ92514.1"/>
    <property type="molecule type" value="Transcribed_RNA"/>
</dbReference>
<evidence type="ECO:0000256" key="6">
    <source>
        <dbReference type="ARBA" id="ARBA00047984"/>
    </source>
</evidence>
<protein>
    <recommendedName>
        <fullName evidence="1">RNA helicase</fullName>
        <ecNumber evidence="1">3.6.4.13</ecNumber>
    </recommendedName>
</protein>
<dbReference type="Pfam" id="PF00271">
    <property type="entry name" value="Helicase_C"/>
    <property type="match status" value="1"/>
</dbReference>
<evidence type="ECO:0000256" key="1">
    <source>
        <dbReference type="ARBA" id="ARBA00012552"/>
    </source>
</evidence>
<dbReference type="GO" id="GO:0003724">
    <property type="term" value="F:RNA helicase activity"/>
    <property type="evidence" value="ECO:0007669"/>
    <property type="project" value="UniProtKB-EC"/>
</dbReference>
<dbReference type="InterPro" id="IPR014001">
    <property type="entry name" value="Helicase_ATP-bd"/>
</dbReference>
<evidence type="ECO:0000256" key="2">
    <source>
        <dbReference type="ARBA" id="ARBA00022741"/>
    </source>
</evidence>
<dbReference type="PANTHER" id="PTHR47958">
    <property type="entry name" value="ATP-DEPENDENT RNA HELICASE DBP3"/>
    <property type="match status" value="1"/>
</dbReference>
<dbReference type="GO" id="GO:0003676">
    <property type="term" value="F:nucleic acid binding"/>
    <property type="evidence" value="ECO:0007669"/>
    <property type="project" value="InterPro"/>
</dbReference>
<evidence type="ECO:0000313" key="13">
    <source>
        <dbReference type="EMBL" id="NDJ92514.1"/>
    </source>
</evidence>
<feature type="domain" description="Helicase ATP-binding" evidence="10">
    <location>
        <begin position="114"/>
        <end position="289"/>
    </location>
</feature>
<dbReference type="CDD" id="cd18787">
    <property type="entry name" value="SF2_C_DEAD"/>
    <property type="match status" value="1"/>
</dbReference>
<dbReference type="EC" id="3.6.4.13" evidence="1"/>
<evidence type="ECO:0000256" key="7">
    <source>
        <dbReference type="PROSITE-ProRule" id="PRU00552"/>
    </source>
</evidence>
<feature type="region of interest" description="Disordered" evidence="9">
    <location>
        <begin position="1"/>
        <end position="25"/>
    </location>
</feature>
<sequence length="400" mass="45546">MEYGTSGFRQNYGKNSFSRRPKPQEVGFDLKKPDWAKIQLVRFQKNFFKEDAMSKRRSNTEIEEHQRSKEITVKGLNVPRPVYNFTEINFPPSILQKIKEKGFTAPTSIQAQSWPIVMSGLDLIGIAQTGSGKTLAYLLPGLVHISAQPRLEKNDGPIVLVICPTRELSIQVQEISADFCQTCRLRSVCIYGGSSKGPQIRELNRGVEIVIATPGRLLDFLSMDITNLKRCTYLVLDEADRMLDMGFEPQIRKIIEQIRPDRQTLMYSATWPKDVQNLASAFLTNPIQVNIGKLTLQASHQIQQIIHVCMEAEKSQKLRDLLHELCSQRDNKSLIFTDKKVTCDHLVRELRREGFFVSGIHGDKNQYEREHVLNEFRSGKCSILIATDVASRGLGKHLFI</sequence>
<dbReference type="AlphaFoldDB" id="A0A6G3MEV5"/>